<evidence type="ECO:0000256" key="4">
    <source>
        <dbReference type="ARBA" id="ARBA00022989"/>
    </source>
</evidence>
<feature type="transmembrane region" description="Helical" evidence="6">
    <location>
        <begin position="161"/>
        <end position="179"/>
    </location>
</feature>
<feature type="transmembrane region" description="Helical" evidence="6">
    <location>
        <begin position="12"/>
        <end position="31"/>
    </location>
</feature>
<keyword evidence="5 6" id="KW-0472">Membrane</keyword>
<reference evidence="8" key="1">
    <citation type="journal article" date="2011" name="Environ. Microbiol.">
        <title>Genomic insights into the metabolic potential of the polycyclic aromatic hydrocarbon degrading sulfate-reducing Deltaproteobacterium N47.</title>
        <authorList>
            <person name="Bergmann F."/>
            <person name="Selesi D."/>
            <person name="Weinmaier T."/>
            <person name="Tischler P."/>
            <person name="Rattei T."/>
            <person name="Meckenstock R.U."/>
        </authorList>
    </citation>
    <scope>NUCLEOTIDE SEQUENCE</scope>
</reference>
<organism evidence="8">
    <name type="scientific">uncultured Desulfobacterium sp</name>
    <dbReference type="NCBI Taxonomy" id="201089"/>
    <lineage>
        <taxon>Bacteria</taxon>
        <taxon>Pseudomonadati</taxon>
        <taxon>Thermodesulfobacteriota</taxon>
        <taxon>Desulfobacteria</taxon>
        <taxon>Desulfobacterales</taxon>
        <taxon>Desulfobacteriaceae</taxon>
        <taxon>Desulfobacterium</taxon>
        <taxon>environmental samples</taxon>
    </lineage>
</organism>
<dbReference type="Pfam" id="PF09335">
    <property type="entry name" value="VTT_dom"/>
    <property type="match status" value="1"/>
</dbReference>
<evidence type="ECO:0000256" key="5">
    <source>
        <dbReference type="ARBA" id="ARBA00023136"/>
    </source>
</evidence>
<evidence type="ECO:0000256" key="1">
    <source>
        <dbReference type="ARBA" id="ARBA00004651"/>
    </source>
</evidence>
<feature type="transmembrane region" description="Helical" evidence="6">
    <location>
        <begin position="200"/>
        <end position="220"/>
    </location>
</feature>
<evidence type="ECO:0000259" key="7">
    <source>
        <dbReference type="Pfam" id="PF09335"/>
    </source>
</evidence>
<gene>
    <name evidence="8" type="ORF">N47_C17960</name>
</gene>
<sequence length="234" mass="26028">MANLSSHKIKILSGACIIVIAVLIFMFRAPLWNQAVYYRNLLSDREQIKTFVTSFGIVAPVAFIAVQVLQVIFAPIPGEATGFIGGYIFGASQGFIYSSIGLGLGSWINFLIGRFLGKRYIRKIVPSRYLDKFNTIIKHQGVMVLFVLFVFPGFPKDYLCMLLGLSALPIKVFILLATIGRMPGTLMLSLQGASLYDKSYGAFALITALCVVCLIIGYRYRNAIYNWVDKLNNK</sequence>
<comment type="similarity">
    <text evidence="6">Belongs to the TVP38/TMEM64 family.</text>
</comment>
<feature type="transmembrane region" description="Helical" evidence="6">
    <location>
        <begin position="51"/>
        <end position="74"/>
    </location>
</feature>
<evidence type="ECO:0000313" key="8">
    <source>
        <dbReference type="EMBL" id="CBX27738.1"/>
    </source>
</evidence>
<dbReference type="AlphaFoldDB" id="E1YB61"/>
<keyword evidence="2 6" id="KW-1003">Cell membrane</keyword>
<protein>
    <recommendedName>
        <fullName evidence="6">TVP38/TMEM64 family membrane protein</fullName>
    </recommendedName>
</protein>
<dbReference type="PANTHER" id="PTHR12677:SF59">
    <property type="entry name" value="GOLGI APPARATUS MEMBRANE PROTEIN TVP38-RELATED"/>
    <property type="match status" value="1"/>
</dbReference>
<keyword evidence="3 6" id="KW-0812">Transmembrane</keyword>
<accession>E1YB61</accession>
<dbReference type="GO" id="GO:0005886">
    <property type="term" value="C:plasma membrane"/>
    <property type="evidence" value="ECO:0007669"/>
    <property type="project" value="UniProtKB-SubCell"/>
</dbReference>
<name>E1YB61_9BACT</name>
<dbReference type="PANTHER" id="PTHR12677">
    <property type="entry name" value="GOLGI APPARATUS MEMBRANE PROTEIN TVP38-RELATED"/>
    <property type="match status" value="1"/>
</dbReference>
<feature type="domain" description="VTT" evidence="7">
    <location>
        <begin position="76"/>
        <end position="193"/>
    </location>
</feature>
<comment type="subcellular location">
    <subcellularLocation>
        <location evidence="1 6">Cell membrane</location>
        <topology evidence="1 6">Multi-pass membrane protein</topology>
    </subcellularLocation>
</comment>
<proteinExistence type="inferred from homology"/>
<dbReference type="InterPro" id="IPR032816">
    <property type="entry name" value="VTT_dom"/>
</dbReference>
<evidence type="ECO:0000256" key="3">
    <source>
        <dbReference type="ARBA" id="ARBA00022692"/>
    </source>
</evidence>
<dbReference type="EMBL" id="FR695867">
    <property type="protein sequence ID" value="CBX27738.1"/>
    <property type="molecule type" value="Genomic_DNA"/>
</dbReference>
<feature type="transmembrane region" description="Helical" evidence="6">
    <location>
        <begin position="94"/>
        <end position="116"/>
    </location>
</feature>
<evidence type="ECO:0000256" key="6">
    <source>
        <dbReference type="RuleBase" id="RU366058"/>
    </source>
</evidence>
<keyword evidence="4 6" id="KW-1133">Transmembrane helix</keyword>
<evidence type="ECO:0000256" key="2">
    <source>
        <dbReference type="ARBA" id="ARBA00022475"/>
    </source>
</evidence>
<dbReference type="InterPro" id="IPR015414">
    <property type="entry name" value="TMEM64"/>
</dbReference>